<gene>
    <name evidence="2" type="ORF">S01H4_33567</name>
</gene>
<dbReference type="EMBL" id="BART01017681">
    <property type="protein sequence ID" value="GAG80611.1"/>
    <property type="molecule type" value="Genomic_DNA"/>
</dbReference>
<dbReference type="Gene3D" id="2.60.40.1240">
    <property type="match status" value="1"/>
</dbReference>
<feature type="non-terminal residue" evidence="2">
    <location>
        <position position="1"/>
    </location>
</feature>
<name>X1C870_9ZZZZ</name>
<evidence type="ECO:0000256" key="1">
    <source>
        <dbReference type="ARBA" id="ARBA00022729"/>
    </source>
</evidence>
<reference evidence="2" key="1">
    <citation type="journal article" date="2014" name="Front. Microbiol.">
        <title>High frequency of phylogenetically diverse reductive dehalogenase-homologous genes in deep subseafloor sedimentary metagenomes.</title>
        <authorList>
            <person name="Kawai M."/>
            <person name="Futagami T."/>
            <person name="Toyoda A."/>
            <person name="Takaki Y."/>
            <person name="Nishi S."/>
            <person name="Hori S."/>
            <person name="Arai W."/>
            <person name="Tsubouchi T."/>
            <person name="Morono Y."/>
            <person name="Uchiyama I."/>
            <person name="Ito T."/>
            <person name="Fujiyama A."/>
            <person name="Inagaki F."/>
            <person name="Takami H."/>
        </authorList>
    </citation>
    <scope>NUCLEOTIDE SEQUENCE</scope>
    <source>
        <strain evidence="2">Expedition CK06-06</strain>
    </source>
</reference>
<evidence type="ECO:0008006" key="3">
    <source>
        <dbReference type="Google" id="ProtNLM"/>
    </source>
</evidence>
<sequence>SKNIDKKITKGSFSIKVTKVGYFNQYLYGIFTEYFRVDMIVENVGSETEYFVPDGVVLIDNNNKQYPSLLLGTLYSLITVYSKSKIEGYLLFEDIPKSVTIMKLVFELGWDESFNPYLFQFNLNL</sequence>
<accession>X1C870</accession>
<comment type="caution">
    <text evidence="2">The sequence shown here is derived from an EMBL/GenBank/DDBJ whole genome shotgun (WGS) entry which is preliminary data.</text>
</comment>
<dbReference type="InterPro" id="IPR029050">
    <property type="entry name" value="Immunoprotect_excell_Ig-like"/>
</dbReference>
<organism evidence="2">
    <name type="scientific">marine sediment metagenome</name>
    <dbReference type="NCBI Taxonomy" id="412755"/>
    <lineage>
        <taxon>unclassified sequences</taxon>
        <taxon>metagenomes</taxon>
        <taxon>ecological metagenomes</taxon>
    </lineage>
</organism>
<protein>
    <recommendedName>
        <fullName evidence="3">DUF4352 domain-containing protein</fullName>
    </recommendedName>
</protein>
<keyword evidence="1" id="KW-0732">Signal</keyword>
<evidence type="ECO:0000313" key="2">
    <source>
        <dbReference type="EMBL" id="GAG80611.1"/>
    </source>
</evidence>
<dbReference type="AlphaFoldDB" id="X1C870"/>
<proteinExistence type="predicted"/>